<dbReference type="HOGENOM" id="CLU_035456_0_0_1"/>
<dbReference type="InterPro" id="IPR001680">
    <property type="entry name" value="WD40_rpt"/>
</dbReference>
<protein>
    <recommendedName>
        <fullName evidence="1">WD repeat-containing protein on Y chromosome</fullName>
    </recommendedName>
</protein>
<dbReference type="Proteomes" id="UP000007646">
    <property type="component" value="Unassembled WGS sequence"/>
</dbReference>
<evidence type="ECO:0000256" key="1">
    <source>
        <dbReference type="ARBA" id="ARBA00014901"/>
    </source>
</evidence>
<dbReference type="SMART" id="SM00320">
    <property type="entry name" value="WD40"/>
    <property type="match status" value="6"/>
</dbReference>
<sequence>SDYHRGVFCYGDTKGNIFIFISDNMANGLFNPRILPRTSKWDHWIAVSMQKLLNEKSTSHKSYRLKAVHPNWCQQIKFIPQLNLVASCSATEKSSLVLSVLPSKTPDNLKSPVLNLRRGILCFDYFPDKNFLVTGGYDPLIRLWNPLFSTKPVWLMKGHQTSVTHILVSNTNYSILISISKDKNIRVWDMQDYVCLQSFCGKLFALGNCPITSAYFHKDDTLVCSTYSIGILNGYLESQGPEKTGEKTTTHRSPLCAVLYSKTFKQVVSGSLKGMVSVWEVMTGRNMMEFSVVNARHVELTAMALDESERCLLTGLRDGTIKMWNYNNGECLRTFPKTDQLEISGIIHMSQVFYVTGWSKRITFMRFHKTRPVLVCHHWQTFHTEDVLSMARYQNQFLGTSSYNGDILFWNVNWFKPILKFNAAESPLPLPPKKVWSTGVC</sequence>
<dbReference type="Ensembl" id="ENSLAFT00000029982.1">
    <property type="protein sequence ID" value="ENSLAFP00000022071.1"/>
    <property type="gene ID" value="ENSLAFG00000032038.1"/>
</dbReference>
<dbReference type="InterPro" id="IPR019775">
    <property type="entry name" value="WD40_repeat_CS"/>
</dbReference>
<dbReference type="eggNOG" id="KOG0265">
    <property type="taxonomic scope" value="Eukaryota"/>
</dbReference>
<dbReference type="GeneTree" id="ENSGT00940000163617"/>
<dbReference type="InterPro" id="IPR036322">
    <property type="entry name" value="WD40_repeat_dom_sf"/>
</dbReference>
<evidence type="ECO:0000256" key="2">
    <source>
        <dbReference type="ARBA" id="ARBA00022574"/>
    </source>
</evidence>
<dbReference type="PROSITE" id="PS50294">
    <property type="entry name" value="WD_REPEATS_REGION"/>
    <property type="match status" value="1"/>
</dbReference>
<feature type="repeat" description="WD" evidence="4">
    <location>
        <begin position="156"/>
        <end position="198"/>
    </location>
</feature>
<dbReference type="PROSITE" id="PS50082">
    <property type="entry name" value="WD_REPEATS_2"/>
    <property type="match status" value="4"/>
</dbReference>
<evidence type="ECO:0000256" key="3">
    <source>
        <dbReference type="ARBA" id="ARBA00022737"/>
    </source>
</evidence>
<dbReference type="InterPro" id="IPR015943">
    <property type="entry name" value="WD40/YVTN_repeat-like_dom_sf"/>
</dbReference>
<keyword evidence="2 4" id="KW-0853">WD repeat</keyword>
<accession>G3U2L3</accession>
<feature type="repeat" description="WD" evidence="4">
    <location>
        <begin position="248"/>
        <end position="289"/>
    </location>
</feature>
<feature type="repeat" description="WD" evidence="4">
    <location>
        <begin position="293"/>
        <end position="334"/>
    </location>
</feature>
<reference evidence="5" key="2">
    <citation type="submission" date="2025-08" db="UniProtKB">
        <authorList>
            <consortium name="Ensembl"/>
        </authorList>
    </citation>
    <scope>IDENTIFICATION</scope>
    <source>
        <strain evidence="5">Isolate ISIS603380</strain>
    </source>
</reference>
<dbReference type="PANTHER" id="PTHR44324">
    <property type="entry name" value="WD40 REPEAT DOMAIN 95"/>
    <property type="match status" value="1"/>
</dbReference>
<dbReference type="PANTHER" id="PTHR44324:SF6">
    <property type="entry name" value="EF-HAND CALCIUM BINDING DOMAIN 8"/>
    <property type="match status" value="1"/>
</dbReference>
<evidence type="ECO:0000313" key="5">
    <source>
        <dbReference type="Ensembl" id="ENSLAFP00000022071.1"/>
    </source>
</evidence>
<dbReference type="PROSITE" id="PS00678">
    <property type="entry name" value="WD_REPEATS_1"/>
    <property type="match status" value="1"/>
</dbReference>
<dbReference type="InParanoid" id="G3U2L3"/>
<dbReference type="Gene3D" id="2.130.10.10">
    <property type="entry name" value="YVTN repeat-like/Quinoprotein amine dehydrogenase"/>
    <property type="match status" value="2"/>
</dbReference>
<reference evidence="5 6" key="1">
    <citation type="submission" date="2009-06" db="EMBL/GenBank/DDBJ databases">
        <title>The Genome Sequence of Loxodonta africana (African elephant).</title>
        <authorList>
            <person name="Di Palma F."/>
            <person name="Heiman D."/>
            <person name="Young S."/>
            <person name="Johnson J."/>
            <person name="Lander E.S."/>
            <person name="Lindblad-Toh K."/>
        </authorList>
    </citation>
    <scope>NUCLEOTIDE SEQUENCE [LARGE SCALE GENOMIC DNA]</scope>
    <source>
        <strain evidence="5 6">Isolate ISIS603380</strain>
    </source>
</reference>
<keyword evidence="3" id="KW-0677">Repeat</keyword>
<feature type="repeat" description="WD" evidence="4">
    <location>
        <begin position="120"/>
        <end position="145"/>
    </location>
</feature>
<dbReference type="InterPro" id="IPR020472">
    <property type="entry name" value="WD40_PAC1"/>
</dbReference>
<dbReference type="SUPFAM" id="SSF50978">
    <property type="entry name" value="WD40 repeat-like"/>
    <property type="match status" value="2"/>
</dbReference>
<organism evidence="5 6">
    <name type="scientific">Loxodonta africana</name>
    <name type="common">African elephant</name>
    <dbReference type="NCBI Taxonomy" id="9785"/>
    <lineage>
        <taxon>Eukaryota</taxon>
        <taxon>Metazoa</taxon>
        <taxon>Chordata</taxon>
        <taxon>Craniata</taxon>
        <taxon>Vertebrata</taxon>
        <taxon>Euteleostomi</taxon>
        <taxon>Mammalia</taxon>
        <taxon>Eutheria</taxon>
        <taxon>Afrotheria</taxon>
        <taxon>Proboscidea</taxon>
        <taxon>Elephantidae</taxon>
        <taxon>Loxodonta</taxon>
    </lineage>
</organism>
<dbReference type="PRINTS" id="PR00320">
    <property type="entry name" value="GPROTEINBRPT"/>
</dbReference>
<dbReference type="AlphaFoldDB" id="G3U2L3"/>
<name>G3U2L3_LOXAF</name>
<reference evidence="5" key="3">
    <citation type="submission" date="2025-09" db="UniProtKB">
        <authorList>
            <consortium name="Ensembl"/>
        </authorList>
    </citation>
    <scope>IDENTIFICATION</scope>
    <source>
        <strain evidence="5">Isolate ISIS603380</strain>
    </source>
</reference>
<dbReference type="OMA" id="HYSGKPT"/>
<dbReference type="Pfam" id="PF00400">
    <property type="entry name" value="WD40"/>
    <property type="match status" value="3"/>
</dbReference>
<dbReference type="InterPro" id="IPR051242">
    <property type="entry name" value="WD-EF-hand_domain"/>
</dbReference>
<proteinExistence type="predicted"/>
<keyword evidence="6" id="KW-1185">Reference proteome</keyword>
<dbReference type="STRING" id="9785.ENSLAFP00000022071"/>
<evidence type="ECO:0000256" key="4">
    <source>
        <dbReference type="PROSITE-ProRule" id="PRU00221"/>
    </source>
</evidence>
<evidence type="ECO:0000313" key="6">
    <source>
        <dbReference type="Proteomes" id="UP000007646"/>
    </source>
</evidence>